<dbReference type="OrthoDB" id="2433005at2759"/>
<proteinExistence type="predicted"/>
<dbReference type="EMBL" id="CAJOBC010105479">
    <property type="protein sequence ID" value="CAF4497767.1"/>
    <property type="molecule type" value="Genomic_DNA"/>
</dbReference>
<reference evidence="1" key="1">
    <citation type="submission" date="2021-02" db="EMBL/GenBank/DDBJ databases">
        <authorList>
            <person name="Nowell W R."/>
        </authorList>
    </citation>
    <scope>NUCLEOTIDE SEQUENCE</scope>
</reference>
<dbReference type="Proteomes" id="UP000681722">
    <property type="component" value="Unassembled WGS sequence"/>
</dbReference>
<comment type="caution">
    <text evidence="1">The sequence shown here is derived from an EMBL/GenBank/DDBJ whole genome shotgun (WGS) entry which is preliminary data.</text>
</comment>
<organism evidence="1 2">
    <name type="scientific">Didymodactylos carnosus</name>
    <dbReference type="NCBI Taxonomy" id="1234261"/>
    <lineage>
        <taxon>Eukaryota</taxon>
        <taxon>Metazoa</taxon>
        <taxon>Spiralia</taxon>
        <taxon>Gnathifera</taxon>
        <taxon>Rotifera</taxon>
        <taxon>Eurotatoria</taxon>
        <taxon>Bdelloidea</taxon>
        <taxon>Philodinida</taxon>
        <taxon>Philodinidae</taxon>
        <taxon>Didymodactylos</taxon>
    </lineage>
</organism>
<accession>A0A8S2XKB0</accession>
<dbReference type="AlphaFoldDB" id="A0A8S2XKB0"/>
<evidence type="ECO:0000313" key="1">
    <source>
        <dbReference type="EMBL" id="CAF4497767.1"/>
    </source>
</evidence>
<evidence type="ECO:0000313" key="2">
    <source>
        <dbReference type="Proteomes" id="UP000681722"/>
    </source>
</evidence>
<sequence>YPNIYKLSNSTIRRLFIPPKKNARSQKFYKSIIPAKIPQKQNSKCQHHPHFHITCAQVNYVQELASLYNDECISLSCDNKAKIPLGIPAVSRHVRSRKFHLLNQSPNLPDHDFPKAGVKITPAGYVRLWHHRRSSGTNSNPTSASLLRMKTSKSCESTLFKLNGEIKQVADKRNLKHVQWSRSGQMFLRPFGSTSEKATSQVHINNLQQIAIENNWFLHRSVLTIISDNGPDWKTDCMANIYNFGRFWEENKLDVLIWVSYAPGNSRYNPIERMFSHLTDLIANVTIDLDPTFSTINHQLDSALVDLNKYWHNKKYDNFKIDCRPVFSFNGNSFDGHQELKDKLMKCSVKYVMDQDNDNVRFNLRLYLRHCVRSSYYVSFTKCTDSTCIHCTRHPVRETKTVKLLRSGGDYLPWPQMTFSKYHYDTFLQRTHAILAGEKNIVPDQQLQSG</sequence>
<feature type="non-terminal residue" evidence="1">
    <location>
        <position position="1"/>
    </location>
</feature>
<evidence type="ECO:0008006" key="3">
    <source>
        <dbReference type="Google" id="ProtNLM"/>
    </source>
</evidence>
<gene>
    <name evidence="1" type="ORF">SRO942_LOCUS44672</name>
</gene>
<name>A0A8S2XKB0_9BILA</name>
<protein>
    <recommendedName>
        <fullName evidence="3">Transposase</fullName>
    </recommendedName>
</protein>